<evidence type="ECO:0000313" key="9">
    <source>
        <dbReference type="EMBL" id="SHK78733.1"/>
    </source>
</evidence>
<evidence type="ECO:0000256" key="2">
    <source>
        <dbReference type="ARBA" id="ARBA00005267"/>
    </source>
</evidence>
<keyword evidence="10" id="KW-1185">Reference proteome</keyword>
<dbReference type="RefSeq" id="WP_072993701.1">
    <property type="nucleotide sequence ID" value="NZ_FQZB01000028.1"/>
</dbReference>
<keyword evidence="5 7" id="KW-0288">FMN</keyword>
<comment type="cofactor">
    <cofactor evidence="1 7">
        <name>FMN</name>
        <dbReference type="ChEBI" id="CHEBI:58210"/>
    </cofactor>
</comment>
<name>A0A1M6VB55_9CLOT</name>
<dbReference type="InterPro" id="IPR001226">
    <property type="entry name" value="Flavodoxin_CS"/>
</dbReference>
<evidence type="ECO:0000256" key="4">
    <source>
        <dbReference type="ARBA" id="ARBA00022630"/>
    </source>
</evidence>
<dbReference type="NCBIfam" id="TIGR01753">
    <property type="entry name" value="flav_short"/>
    <property type="match status" value="1"/>
</dbReference>
<sequence>MKNLAIIYWSGTGNTEEMAKLIEQGAINAGAKVNILTVDKATIEDFKNADVVALGSPSMGVEVIEESEMEPFVESIESLVSGKKLGLFGSYGWGTGEWMENWVERMNNCGADVLDDGLIINGMPEGADSDLCINYGKNLVK</sequence>
<dbReference type="Gene3D" id="3.40.50.360">
    <property type="match status" value="1"/>
</dbReference>
<dbReference type="AlphaFoldDB" id="A0A1M6VB55"/>
<dbReference type="InterPro" id="IPR008254">
    <property type="entry name" value="Flavodoxin/NO_synth"/>
</dbReference>
<dbReference type="InterPro" id="IPR010087">
    <property type="entry name" value="Flav_short"/>
</dbReference>
<dbReference type="GO" id="GO:0010181">
    <property type="term" value="F:FMN binding"/>
    <property type="evidence" value="ECO:0007669"/>
    <property type="project" value="UniProtKB-UniRule"/>
</dbReference>
<keyword evidence="3 7" id="KW-0813">Transport</keyword>
<evidence type="ECO:0000256" key="3">
    <source>
        <dbReference type="ARBA" id="ARBA00022448"/>
    </source>
</evidence>
<dbReference type="OrthoDB" id="9790745at2"/>
<keyword evidence="4 7" id="KW-0285">Flavoprotein</keyword>
<evidence type="ECO:0000256" key="1">
    <source>
        <dbReference type="ARBA" id="ARBA00001917"/>
    </source>
</evidence>
<proteinExistence type="inferred from homology"/>
<dbReference type="EMBL" id="FQZB01000028">
    <property type="protein sequence ID" value="SHK78733.1"/>
    <property type="molecule type" value="Genomic_DNA"/>
</dbReference>
<evidence type="ECO:0000259" key="8">
    <source>
        <dbReference type="PROSITE" id="PS50902"/>
    </source>
</evidence>
<organism evidence="9 10">
    <name type="scientific">Clostridium cavendishii DSM 21758</name>
    <dbReference type="NCBI Taxonomy" id="1121302"/>
    <lineage>
        <taxon>Bacteria</taxon>
        <taxon>Bacillati</taxon>
        <taxon>Bacillota</taxon>
        <taxon>Clostridia</taxon>
        <taxon>Eubacteriales</taxon>
        <taxon>Clostridiaceae</taxon>
        <taxon>Clostridium</taxon>
    </lineage>
</organism>
<dbReference type="InterPro" id="IPR029039">
    <property type="entry name" value="Flavoprotein-like_sf"/>
</dbReference>
<dbReference type="Proteomes" id="UP000184310">
    <property type="component" value="Unassembled WGS sequence"/>
</dbReference>
<dbReference type="SUPFAM" id="SSF52218">
    <property type="entry name" value="Flavoproteins"/>
    <property type="match status" value="1"/>
</dbReference>
<dbReference type="NCBIfam" id="NF004049">
    <property type="entry name" value="PRK05568.1"/>
    <property type="match status" value="1"/>
</dbReference>
<protein>
    <recommendedName>
        <fullName evidence="7">Flavodoxin</fullName>
    </recommendedName>
</protein>
<feature type="domain" description="Flavodoxin-like" evidence="8">
    <location>
        <begin position="4"/>
        <end position="140"/>
    </location>
</feature>
<reference evidence="9 10" key="1">
    <citation type="submission" date="2016-11" db="EMBL/GenBank/DDBJ databases">
        <authorList>
            <person name="Jaros S."/>
            <person name="Januszkiewicz K."/>
            <person name="Wedrychowicz H."/>
        </authorList>
    </citation>
    <scope>NUCLEOTIDE SEQUENCE [LARGE SCALE GENOMIC DNA]</scope>
    <source>
        <strain evidence="9 10">DSM 21758</strain>
    </source>
</reference>
<comment type="function">
    <text evidence="7">Low-potential electron donor to a number of redox enzymes.</text>
</comment>
<evidence type="ECO:0000256" key="5">
    <source>
        <dbReference type="ARBA" id="ARBA00022643"/>
    </source>
</evidence>
<dbReference type="GO" id="GO:0016651">
    <property type="term" value="F:oxidoreductase activity, acting on NAD(P)H"/>
    <property type="evidence" value="ECO:0007669"/>
    <property type="project" value="UniProtKB-ARBA"/>
</dbReference>
<comment type="similarity">
    <text evidence="2 7">Belongs to the flavodoxin family.</text>
</comment>
<dbReference type="PROSITE" id="PS00201">
    <property type="entry name" value="FLAVODOXIN"/>
    <property type="match status" value="1"/>
</dbReference>
<accession>A0A1M6VB55</accession>
<dbReference type="STRING" id="1121302.SAMN02745163_04460"/>
<evidence type="ECO:0000256" key="6">
    <source>
        <dbReference type="ARBA" id="ARBA00022982"/>
    </source>
</evidence>
<dbReference type="PANTHER" id="PTHR43717:SF1">
    <property type="entry name" value="ANAEROBIC NITRIC OXIDE REDUCTASE FLAVORUBREDOXIN"/>
    <property type="match status" value="1"/>
</dbReference>
<dbReference type="PANTHER" id="PTHR43717">
    <property type="entry name" value="ANAEROBIC NITRIC OXIDE REDUCTASE FLAVORUBREDOXIN"/>
    <property type="match status" value="1"/>
</dbReference>
<dbReference type="Pfam" id="PF00258">
    <property type="entry name" value="Flavodoxin_1"/>
    <property type="match status" value="1"/>
</dbReference>
<dbReference type="PROSITE" id="PS50902">
    <property type="entry name" value="FLAVODOXIN_LIKE"/>
    <property type="match status" value="1"/>
</dbReference>
<keyword evidence="6 7" id="KW-0249">Electron transport</keyword>
<evidence type="ECO:0000313" key="10">
    <source>
        <dbReference type="Proteomes" id="UP000184310"/>
    </source>
</evidence>
<evidence type="ECO:0000256" key="7">
    <source>
        <dbReference type="RuleBase" id="RU367037"/>
    </source>
</evidence>
<gene>
    <name evidence="9" type="ORF">SAMN02745163_04460</name>
</gene>
<dbReference type="GO" id="GO:0009055">
    <property type="term" value="F:electron transfer activity"/>
    <property type="evidence" value="ECO:0007669"/>
    <property type="project" value="UniProtKB-UniRule"/>
</dbReference>